<feature type="compositionally biased region" description="Acidic residues" evidence="1">
    <location>
        <begin position="31"/>
        <end position="45"/>
    </location>
</feature>
<evidence type="ECO:0000313" key="2">
    <source>
        <dbReference type="EMBL" id="MDC0673709.1"/>
    </source>
</evidence>
<dbReference type="EMBL" id="JAQNDN010000022">
    <property type="protein sequence ID" value="MDC0673709.1"/>
    <property type="molecule type" value="Genomic_DNA"/>
</dbReference>
<keyword evidence="3" id="KW-1185">Reference proteome</keyword>
<dbReference type="RefSeq" id="WP_272007110.1">
    <property type="nucleotide sequence ID" value="NZ_JAQNDN010000022.1"/>
</dbReference>
<sequence>MSCFKWNFQMICKHLLLATALLQGCDDPEGAEDEGDMFSDDDGEDTEFRASPPDTQFFEWVKGMPPLVLGSSAQRACFLRGFNGSLKSTGDGASLYLDGVTNNWMLTGKGSTWAVRAACVSSGFVAAGPTHWSSQDTNIKDIGSAAARACFLHSVEGPVNGTITGTAMRGAMIRLDPSGTKWYLETYGTGVKATARCVSLGTVKLSSEKFWQSGQAPISVGSTGAPCFATRVFGNFSSPEDHVGPWLQNIGSTLIQTLGGFSVSGQDQIGVRCMNL</sequence>
<evidence type="ECO:0000313" key="3">
    <source>
        <dbReference type="Proteomes" id="UP001217838"/>
    </source>
</evidence>
<protein>
    <submittedName>
        <fullName evidence="2">Uncharacterized protein</fullName>
    </submittedName>
</protein>
<name>A0ABT5BJJ7_9BACT</name>
<comment type="caution">
    <text evidence="2">The sequence shown here is derived from an EMBL/GenBank/DDBJ whole genome shotgun (WGS) entry which is preliminary data.</text>
</comment>
<dbReference type="Proteomes" id="UP001217838">
    <property type="component" value="Unassembled WGS sequence"/>
</dbReference>
<gene>
    <name evidence="2" type="ORF">POL58_38545</name>
</gene>
<dbReference type="PROSITE" id="PS51257">
    <property type="entry name" value="PROKAR_LIPOPROTEIN"/>
    <property type="match status" value="1"/>
</dbReference>
<reference evidence="2 3" key="1">
    <citation type="submission" date="2022-11" db="EMBL/GenBank/DDBJ databases">
        <title>Minimal conservation of predation-associated metabolite biosynthetic gene clusters underscores biosynthetic potential of Myxococcota including descriptions for ten novel species: Archangium lansinium sp. nov., Myxococcus landrumus sp. nov., Nannocystis bai.</title>
        <authorList>
            <person name="Ahearne A."/>
            <person name="Stevens C."/>
            <person name="Dowd S."/>
        </authorList>
    </citation>
    <scope>NUCLEOTIDE SEQUENCE [LARGE SCALE GENOMIC DNA]</scope>
    <source>
        <strain evidence="2 3">NCELM</strain>
    </source>
</reference>
<accession>A0ABT5BJJ7</accession>
<organism evidence="2 3">
    <name type="scientific">Nannocystis radixulma</name>
    <dbReference type="NCBI Taxonomy" id="2995305"/>
    <lineage>
        <taxon>Bacteria</taxon>
        <taxon>Pseudomonadati</taxon>
        <taxon>Myxococcota</taxon>
        <taxon>Polyangia</taxon>
        <taxon>Nannocystales</taxon>
        <taxon>Nannocystaceae</taxon>
        <taxon>Nannocystis</taxon>
    </lineage>
</organism>
<feature type="region of interest" description="Disordered" evidence="1">
    <location>
        <begin position="31"/>
        <end position="51"/>
    </location>
</feature>
<proteinExistence type="predicted"/>
<evidence type="ECO:0000256" key="1">
    <source>
        <dbReference type="SAM" id="MobiDB-lite"/>
    </source>
</evidence>